<dbReference type="EMBL" id="LT629745">
    <property type="protein sequence ID" value="SDR98953.1"/>
    <property type="molecule type" value="Genomic_DNA"/>
</dbReference>
<evidence type="ECO:0000313" key="6">
    <source>
        <dbReference type="Proteomes" id="UP000198858"/>
    </source>
</evidence>
<dbReference type="PANTHER" id="PTHR46648:SF1">
    <property type="entry name" value="ADENOSINE 5'-MONOPHOSPHORAMIDASE HNT1"/>
    <property type="match status" value="1"/>
</dbReference>
<reference evidence="5 6" key="1">
    <citation type="submission" date="2016-10" db="EMBL/GenBank/DDBJ databases">
        <authorList>
            <person name="Varghese N."/>
            <person name="Submissions S."/>
        </authorList>
    </citation>
    <scope>NUCLEOTIDE SEQUENCE [LARGE SCALE GENOMIC DNA]</scope>
    <source>
        <strain evidence="5 6">Mar_2010_102</strain>
    </source>
</reference>
<dbReference type="InterPro" id="IPR036265">
    <property type="entry name" value="HIT-like_sf"/>
</dbReference>
<gene>
    <name evidence="5" type="ORF">SAMN04488552_1743</name>
</gene>
<dbReference type="PROSITE" id="PS51084">
    <property type="entry name" value="HIT_2"/>
    <property type="match status" value="1"/>
</dbReference>
<evidence type="ECO:0000256" key="3">
    <source>
        <dbReference type="PROSITE-ProRule" id="PRU00464"/>
    </source>
</evidence>
<protein>
    <submittedName>
        <fullName evidence="5">Histidine triad (HIT) family protein</fullName>
    </submittedName>
</protein>
<dbReference type="GO" id="GO:0009117">
    <property type="term" value="P:nucleotide metabolic process"/>
    <property type="evidence" value="ECO:0007669"/>
    <property type="project" value="TreeGrafter"/>
</dbReference>
<dbReference type="PANTHER" id="PTHR46648">
    <property type="entry name" value="HIT FAMILY PROTEIN 1"/>
    <property type="match status" value="1"/>
</dbReference>
<dbReference type="SUPFAM" id="SSF54197">
    <property type="entry name" value="HIT-like"/>
    <property type="match status" value="1"/>
</dbReference>
<evidence type="ECO:0000256" key="2">
    <source>
        <dbReference type="PIRSR" id="PIRSR601310-3"/>
    </source>
</evidence>
<feature type="domain" description="HIT" evidence="4">
    <location>
        <begin position="4"/>
        <end position="107"/>
    </location>
</feature>
<evidence type="ECO:0000256" key="1">
    <source>
        <dbReference type="PIRSR" id="PIRSR601310-1"/>
    </source>
</evidence>
<feature type="short sequence motif" description="Histidine triad motif" evidence="2 3">
    <location>
        <begin position="91"/>
        <end position="95"/>
    </location>
</feature>
<name>A0A1H1NJ99_9FLAO</name>
<dbReference type="PRINTS" id="PR00332">
    <property type="entry name" value="HISTRIAD"/>
</dbReference>
<keyword evidence="6" id="KW-1185">Reference proteome</keyword>
<evidence type="ECO:0000259" key="4">
    <source>
        <dbReference type="PROSITE" id="PS51084"/>
    </source>
</evidence>
<dbReference type="Proteomes" id="UP000198858">
    <property type="component" value="Chromosome I"/>
</dbReference>
<dbReference type="AlphaFoldDB" id="A0A1H1NJ99"/>
<dbReference type="GO" id="GO:0003824">
    <property type="term" value="F:catalytic activity"/>
    <property type="evidence" value="ECO:0007669"/>
    <property type="project" value="InterPro"/>
</dbReference>
<sequence>MSTLFTKIVKGEVPAYKVAENSQFLAFLDIRPNAKGHVLCIPKKEINKIWDLEEEMYHELMRFTRRVSIALEQTVSCKRVGMAVVGLEVPHTHVHLIPLNSMKDMDFSNNVEMSDEELKELAAAISENVEL</sequence>
<accession>A0A1H1NJ99</accession>
<dbReference type="Pfam" id="PF01230">
    <property type="entry name" value="HIT"/>
    <property type="match status" value="1"/>
</dbReference>
<dbReference type="InterPro" id="IPR001310">
    <property type="entry name" value="Histidine_triad_HIT"/>
</dbReference>
<evidence type="ECO:0000313" key="5">
    <source>
        <dbReference type="EMBL" id="SDR98953.1"/>
    </source>
</evidence>
<dbReference type="RefSeq" id="WP_089662059.1">
    <property type="nucleotide sequence ID" value="NZ_LT629745.1"/>
</dbReference>
<dbReference type="InterPro" id="IPR011146">
    <property type="entry name" value="HIT-like"/>
</dbReference>
<organism evidence="5 6">
    <name type="scientific">Christiangramia echinicola</name>
    <dbReference type="NCBI Taxonomy" id="279359"/>
    <lineage>
        <taxon>Bacteria</taxon>
        <taxon>Pseudomonadati</taxon>
        <taxon>Bacteroidota</taxon>
        <taxon>Flavobacteriia</taxon>
        <taxon>Flavobacteriales</taxon>
        <taxon>Flavobacteriaceae</taxon>
        <taxon>Christiangramia</taxon>
    </lineage>
</organism>
<feature type="active site" description="Tele-AMP-histidine intermediate" evidence="1">
    <location>
        <position position="93"/>
    </location>
</feature>
<dbReference type="STRING" id="1250231.SAMN04488552_1743"/>
<dbReference type="Gene3D" id="3.30.428.10">
    <property type="entry name" value="HIT-like"/>
    <property type="match status" value="1"/>
</dbReference>
<proteinExistence type="predicted"/>